<protein>
    <submittedName>
        <fullName evidence="3">PEGA domain-containing protein</fullName>
    </submittedName>
</protein>
<gene>
    <name evidence="3" type="ORF">IAA81_08610</name>
</gene>
<evidence type="ECO:0000256" key="1">
    <source>
        <dbReference type="SAM" id="SignalP"/>
    </source>
</evidence>
<evidence type="ECO:0000313" key="3">
    <source>
        <dbReference type="EMBL" id="MBO8458267.1"/>
    </source>
</evidence>
<evidence type="ECO:0000313" key="4">
    <source>
        <dbReference type="Proteomes" id="UP000823638"/>
    </source>
</evidence>
<dbReference type="InterPro" id="IPR013229">
    <property type="entry name" value="PEGA"/>
</dbReference>
<feature type="domain" description="PEGA" evidence="2">
    <location>
        <begin position="114"/>
        <end position="176"/>
    </location>
</feature>
<dbReference type="Pfam" id="PF08308">
    <property type="entry name" value="PEGA"/>
    <property type="match status" value="2"/>
</dbReference>
<dbReference type="EMBL" id="JADIMM010000099">
    <property type="protein sequence ID" value="MBO8458267.1"/>
    <property type="molecule type" value="Genomic_DNA"/>
</dbReference>
<feature type="signal peptide" evidence="1">
    <location>
        <begin position="1"/>
        <end position="27"/>
    </location>
</feature>
<name>A0A9D9N2S9_9SPIR</name>
<comment type="caution">
    <text evidence="3">The sequence shown here is derived from an EMBL/GenBank/DDBJ whole genome shotgun (WGS) entry which is preliminary data.</text>
</comment>
<dbReference type="PANTHER" id="PTHR36194:SF1">
    <property type="entry name" value="S-LAYER-LIKE PROTEIN"/>
    <property type="match status" value="1"/>
</dbReference>
<accession>A0A9D9N2S9</accession>
<evidence type="ECO:0000259" key="2">
    <source>
        <dbReference type="Pfam" id="PF08308"/>
    </source>
</evidence>
<keyword evidence="1" id="KW-0732">Signal</keyword>
<dbReference type="Gene3D" id="2.60.40.4070">
    <property type="match status" value="1"/>
</dbReference>
<reference evidence="3" key="2">
    <citation type="journal article" date="2021" name="PeerJ">
        <title>Extensive microbial diversity within the chicken gut microbiome revealed by metagenomics and culture.</title>
        <authorList>
            <person name="Gilroy R."/>
            <person name="Ravi A."/>
            <person name="Getino M."/>
            <person name="Pursley I."/>
            <person name="Horton D.L."/>
            <person name="Alikhan N.F."/>
            <person name="Baker D."/>
            <person name="Gharbi K."/>
            <person name="Hall N."/>
            <person name="Watson M."/>
            <person name="Adriaenssens E.M."/>
            <person name="Foster-Nyarko E."/>
            <person name="Jarju S."/>
            <person name="Secka A."/>
            <person name="Antonio M."/>
            <person name="Oren A."/>
            <person name="Chaudhuri R.R."/>
            <person name="La Ragione R."/>
            <person name="Hildebrand F."/>
            <person name="Pallen M.J."/>
        </authorList>
    </citation>
    <scope>NUCLEOTIDE SEQUENCE</scope>
    <source>
        <strain evidence="3">10532</strain>
    </source>
</reference>
<feature type="chain" id="PRO_5038630417" evidence="1">
    <location>
        <begin position="28"/>
        <end position="520"/>
    </location>
</feature>
<dbReference type="Proteomes" id="UP000823638">
    <property type="component" value="Unassembled WGS sequence"/>
</dbReference>
<dbReference type="AlphaFoldDB" id="A0A9D9N2S9"/>
<feature type="domain" description="PEGA" evidence="2">
    <location>
        <begin position="45"/>
        <end position="111"/>
    </location>
</feature>
<dbReference type="PANTHER" id="PTHR36194">
    <property type="entry name" value="S-LAYER-LIKE PROTEIN"/>
    <property type="match status" value="1"/>
</dbReference>
<proteinExistence type="predicted"/>
<reference evidence="3" key="1">
    <citation type="submission" date="2020-10" db="EMBL/GenBank/DDBJ databases">
        <authorList>
            <person name="Gilroy R."/>
        </authorList>
    </citation>
    <scope>NUCLEOTIDE SEQUENCE</scope>
    <source>
        <strain evidence="3">10532</strain>
    </source>
</reference>
<organism evidence="3 4">
    <name type="scientific">Candidatus Gallitreponema excrementavium</name>
    <dbReference type="NCBI Taxonomy" id="2840840"/>
    <lineage>
        <taxon>Bacteria</taxon>
        <taxon>Pseudomonadati</taxon>
        <taxon>Spirochaetota</taxon>
        <taxon>Spirochaetia</taxon>
        <taxon>Spirochaetales</taxon>
        <taxon>Candidatus Gallitreponema</taxon>
    </lineage>
</organism>
<sequence>MYKKNSILLAFFLIITLNFLNSQSVFTDSLGVEFKVFEKNIPGTASVVINTEPQDADVYINGIYEGLSPLTIFDRNGYNRITVKKDGYITKEFTVYIERDKEKTINILLSKEMAELVVSANIPGAEIYLDGNFINQGNVFLETGYHLISCRAFGYREETKSVTLKANETQFVRFNLIEAPFEITNLEVSKKIYNPELPGKMGENTISFTASGPGSITLAITNQTGETIYTWKKELSTWDNNFVWNGISDSDFMIPTGRYKVIITDNSGNIQIAGTDFFVDRNLSYEIISSRKGLKSVENSVDCSTSYSGSGITSLYGQLNFGLRSNNSGNIGISTVYQFFRRFMAGFFFETGFSHEAKGSFTTGISCLGTFSLNPVETGLFAGFSYFQGEPTDIPTFYSDKTVSGISGGFVLGIPLNKFKLNFSPTIVWGIEPGLFDNPELATLYPVSFSLETGPFIFRIWEDFQILHNKRIFSWKSKTGVSTEYFFQDSGILMELKIFYATNDLNLPELGGAAGISILY</sequence>